<proteinExistence type="predicted"/>
<dbReference type="EMBL" id="WTYV01000003">
    <property type="protein sequence ID" value="MXO71930.1"/>
    <property type="molecule type" value="Genomic_DNA"/>
</dbReference>
<keyword evidence="2" id="KW-1185">Reference proteome</keyword>
<dbReference type="Proteomes" id="UP000466966">
    <property type="component" value="Unassembled WGS sequence"/>
</dbReference>
<dbReference type="OrthoDB" id="6385145at2"/>
<dbReference type="RefSeq" id="WP_160771860.1">
    <property type="nucleotide sequence ID" value="NZ_WTYV01000003.1"/>
</dbReference>
<evidence type="ECO:0000313" key="2">
    <source>
        <dbReference type="Proteomes" id="UP000466966"/>
    </source>
</evidence>
<dbReference type="AlphaFoldDB" id="A0A844YY93"/>
<sequence>MATGTGAGWNRREFVGAAGLLAIALGLPGCVSASAGAADLAAALPPEEAPNDRQLAMLREVSQIVIPATDTPGAGDAEVGAFVAMALAHGMEASRAPLPPAAQTFASTRFLRADGSLRYVDWLDDVLGAGFLEEAPPARLEKVRALDAAAYAQNAGAHPWRKVKALILLGYYTSEIGGSQELQYAPLPGRFDPAVPVQPGERAYSNEWTGVEFG</sequence>
<organism evidence="1 2">
    <name type="scientific">Alteraurantiacibacter buctensis</name>
    <dbReference type="NCBI Taxonomy" id="1503981"/>
    <lineage>
        <taxon>Bacteria</taxon>
        <taxon>Pseudomonadati</taxon>
        <taxon>Pseudomonadota</taxon>
        <taxon>Alphaproteobacteria</taxon>
        <taxon>Sphingomonadales</taxon>
        <taxon>Erythrobacteraceae</taxon>
        <taxon>Alteraurantiacibacter</taxon>
    </lineage>
</organism>
<evidence type="ECO:0000313" key="1">
    <source>
        <dbReference type="EMBL" id="MXO71930.1"/>
    </source>
</evidence>
<accession>A0A844YY93</accession>
<name>A0A844YY93_9SPHN</name>
<comment type="caution">
    <text evidence="1">The sequence shown here is derived from an EMBL/GenBank/DDBJ whole genome shotgun (WGS) entry which is preliminary data.</text>
</comment>
<dbReference type="InterPro" id="IPR006311">
    <property type="entry name" value="TAT_signal"/>
</dbReference>
<dbReference type="InterPro" id="IPR027056">
    <property type="entry name" value="Gluconate_2DH_su3"/>
</dbReference>
<protein>
    <submittedName>
        <fullName evidence="1">Gluconate 2-dehydrogenase subunit 3 family protein</fullName>
    </submittedName>
</protein>
<gene>
    <name evidence="1" type="ORF">GRI99_09815</name>
</gene>
<dbReference type="Pfam" id="PF13618">
    <property type="entry name" value="Gluconate_2-dh3"/>
    <property type="match status" value="1"/>
</dbReference>
<dbReference type="PROSITE" id="PS51318">
    <property type="entry name" value="TAT"/>
    <property type="match status" value="1"/>
</dbReference>
<reference evidence="1 2" key="1">
    <citation type="submission" date="2019-12" db="EMBL/GenBank/DDBJ databases">
        <title>Genomic-based taxomic classification of the family Erythrobacteraceae.</title>
        <authorList>
            <person name="Xu L."/>
        </authorList>
    </citation>
    <scope>NUCLEOTIDE SEQUENCE [LARGE SCALE GENOMIC DNA]</scope>
    <source>
        <strain evidence="1 2">M0322</strain>
    </source>
</reference>